<proteinExistence type="predicted"/>
<accession>A0AAD6HP60</accession>
<protein>
    <submittedName>
        <fullName evidence="2">Uncharacterized protein</fullName>
    </submittedName>
</protein>
<dbReference type="Proteomes" id="UP001215712">
    <property type="component" value="Unassembled WGS sequence"/>
</dbReference>
<sequence>MPILDHLHWENLYYPSSPRPSQQQQAHASGHETQSLPLMPVPMAPMQHGTLNNLYYLPTTRPTLHTEHKYYPATRLEDENASFPLDPTIQSGHVDQMGILQELFDPIFMAGASLDHASQSTYPSDQGARAPYNTLKETTMNESKSLLSASGSQAAQEVQSYPNITQYVTLMLTLN</sequence>
<gene>
    <name evidence="2" type="ORF">N7493_005786</name>
</gene>
<feature type="region of interest" description="Disordered" evidence="1">
    <location>
        <begin position="14"/>
        <end position="43"/>
    </location>
</feature>
<feature type="compositionally biased region" description="Low complexity" evidence="1">
    <location>
        <begin position="15"/>
        <end position="25"/>
    </location>
</feature>
<reference evidence="2" key="2">
    <citation type="submission" date="2023-01" db="EMBL/GenBank/DDBJ databases">
        <authorList>
            <person name="Petersen C."/>
        </authorList>
    </citation>
    <scope>NUCLEOTIDE SEQUENCE</scope>
    <source>
        <strain evidence="2">IBT 17514</strain>
    </source>
</reference>
<dbReference type="AlphaFoldDB" id="A0AAD6HP60"/>
<keyword evidence="3" id="KW-1185">Reference proteome</keyword>
<dbReference type="EMBL" id="JAQJAN010000006">
    <property type="protein sequence ID" value="KAJ5727966.1"/>
    <property type="molecule type" value="Genomic_DNA"/>
</dbReference>
<evidence type="ECO:0000256" key="1">
    <source>
        <dbReference type="SAM" id="MobiDB-lite"/>
    </source>
</evidence>
<reference evidence="2" key="1">
    <citation type="journal article" date="2023" name="IMA Fungus">
        <title>Comparative genomic study of the Penicillium genus elucidates a diverse pangenome and 15 lateral gene transfer events.</title>
        <authorList>
            <person name="Petersen C."/>
            <person name="Sorensen T."/>
            <person name="Nielsen M.R."/>
            <person name="Sondergaard T.E."/>
            <person name="Sorensen J.L."/>
            <person name="Fitzpatrick D.A."/>
            <person name="Frisvad J.C."/>
            <person name="Nielsen K.L."/>
        </authorList>
    </citation>
    <scope>NUCLEOTIDE SEQUENCE</scope>
    <source>
        <strain evidence="2">IBT 17514</strain>
    </source>
</reference>
<name>A0AAD6HP60_9EURO</name>
<comment type="caution">
    <text evidence="2">The sequence shown here is derived from an EMBL/GenBank/DDBJ whole genome shotgun (WGS) entry which is preliminary data.</text>
</comment>
<evidence type="ECO:0000313" key="2">
    <source>
        <dbReference type="EMBL" id="KAJ5727966.1"/>
    </source>
</evidence>
<evidence type="ECO:0000313" key="3">
    <source>
        <dbReference type="Proteomes" id="UP001215712"/>
    </source>
</evidence>
<organism evidence="2 3">
    <name type="scientific">Penicillium malachiteum</name>
    <dbReference type="NCBI Taxonomy" id="1324776"/>
    <lineage>
        <taxon>Eukaryota</taxon>
        <taxon>Fungi</taxon>
        <taxon>Dikarya</taxon>
        <taxon>Ascomycota</taxon>
        <taxon>Pezizomycotina</taxon>
        <taxon>Eurotiomycetes</taxon>
        <taxon>Eurotiomycetidae</taxon>
        <taxon>Eurotiales</taxon>
        <taxon>Aspergillaceae</taxon>
        <taxon>Penicillium</taxon>
    </lineage>
</organism>